<evidence type="ECO:0000313" key="2">
    <source>
        <dbReference type="EMBL" id="RST97861.1"/>
    </source>
</evidence>
<dbReference type="OrthoDB" id="2194369at2"/>
<protein>
    <recommendedName>
        <fullName evidence="4">WxL domain-containing protein</fullName>
    </recommendedName>
</protein>
<feature type="chain" id="PRO_5019279852" description="WxL domain-containing protein" evidence="1">
    <location>
        <begin position="27"/>
        <end position="215"/>
    </location>
</feature>
<accession>A0A429ZVS1</accession>
<dbReference type="Proteomes" id="UP000287239">
    <property type="component" value="Unassembled WGS sequence"/>
</dbReference>
<evidence type="ECO:0000256" key="1">
    <source>
        <dbReference type="SAM" id="SignalP"/>
    </source>
</evidence>
<reference evidence="2 3" key="1">
    <citation type="submission" date="2017-05" db="EMBL/GenBank/DDBJ databases">
        <title>Vagococcus spp. assemblies.</title>
        <authorList>
            <person name="Gulvik C.A."/>
        </authorList>
    </citation>
    <scope>NUCLEOTIDE SEQUENCE [LARGE SCALE GENOMIC DNA]</scope>
    <source>
        <strain evidence="2 3">NCFB 2777</strain>
    </source>
</reference>
<evidence type="ECO:0008006" key="4">
    <source>
        <dbReference type="Google" id="ProtNLM"/>
    </source>
</evidence>
<feature type="signal peptide" evidence="1">
    <location>
        <begin position="1"/>
        <end position="26"/>
    </location>
</feature>
<keyword evidence="3" id="KW-1185">Reference proteome</keyword>
<dbReference type="RefSeq" id="WP_126777982.1">
    <property type="nucleotide sequence ID" value="NZ_NGJU01000001.1"/>
</dbReference>
<sequence>MKKTTLLVAGTMIGISILSLSQPVLATVIDGENSANVEINGTIGKLDNIDPEEKIPEGSDEWINVTVDTATAFHTTTASKHRVIDSANYSIANNSGRAVNVSVANLTGTPKLVESLSLNTDIQGNPLVTPEQLTLIENNQLAELNGSTQWLKLANANGKFNLETDQANQFANSATFSYSGTTTADASLLETTAKEDYTMTLKFEAIQADGVTVGR</sequence>
<name>A0A429ZVS1_9ENTE</name>
<dbReference type="GeneID" id="98566889"/>
<proteinExistence type="predicted"/>
<keyword evidence="1" id="KW-0732">Signal</keyword>
<comment type="caution">
    <text evidence="2">The sequence shown here is derived from an EMBL/GenBank/DDBJ whole genome shotgun (WGS) entry which is preliminary data.</text>
</comment>
<dbReference type="AlphaFoldDB" id="A0A429ZVS1"/>
<dbReference type="EMBL" id="NGJU01000001">
    <property type="protein sequence ID" value="RST97861.1"/>
    <property type="molecule type" value="Genomic_DNA"/>
</dbReference>
<gene>
    <name evidence="2" type="ORF">CBF35_00790</name>
</gene>
<evidence type="ECO:0000313" key="3">
    <source>
        <dbReference type="Proteomes" id="UP000287239"/>
    </source>
</evidence>
<organism evidence="2 3">
    <name type="scientific">Vagococcus salmoninarum</name>
    <dbReference type="NCBI Taxonomy" id="2739"/>
    <lineage>
        <taxon>Bacteria</taxon>
        <taxon>Bacillati</taxon>
        <taxon>Bacillota</taxon>
        <taxon>Bacilli</taxon>
        <taxon>Lactobacillales</taxon>
        <taxon>Enterococcaceae</taxon>
        <taxon>Vagococcus</taxon>
    </lineage>
</organism>